<evidence type="ECO:0000313" key="2">
    <source>
        <dbReference type="Proteomes" id="UP000321567"/>
    </source>
</evidence>
<dbReference type="AlphaFoldDB" id="A0A512HAA3"/>
<dbReference type="EMBL" id="BJZO01000074">
    <property type="protein sequence ID" value="GEO82358.1"/>
    <property type="molecule type" value="Genomic_DNA"/>
</dbReference>
<reference evidence="1 2" key="1">
    <citation type="submission" date="2019-07" db="EMBL/GenBank/DDBJ databases">
        <title>Whole genome shotgun sequence of Rhodospirillum oryzae NBRC 107573.</title>
        <authorList>
            <person name="Hosoyama A."/>
            <person name="Uohara A."/>
            <person name="Ohji S."/>
            <person name="Ichikawa N."/>
        </authorList>
    </citation>
    <scope>NUCLEOTIDE SEQUENCE [LARGE SCALE GENOMIC DNA]</scope>
    <source>
        <strain evidence="1 2">NBRC 107573</strain>
    </source>
</reference>
<keyword evidence="2" id="KW-1185">Reference proteome</keyword>
<comment type="caution">
    <text evidence="1">The sequence shown here is derived from an EMBL/GenBank/DDBJ whole genome shotgun (WGS) entry which is preliminary data.</text>
</comment>
<dbReference type="RefSeq" id="WP_147164377.1">
    <property type="nucleotide sequence ID" value="NZ_BJZO01000074.1"/>
</dbReference>
<gene>
    <name evidence="1" type="ORF">ROR02_24890</name>
</gene>
<proteinExistence type="predicted"/>
<accession>A0A512HAA3</accession>
<sequence>MSEYKLVCYNYSSLHGCFAVYQAPPPTSSPGDLITLAWLVRPAAPHTRVIFSWSTTLSFVWGEAGALRPGAVFEASQTVEADPWRENTIDLTRDRVGCPYFDRLRVGGTPGTLTITQLNNVFDYPVCVGVGLGGMAAYAVVANPNVTTVFTPHRNRYWVTFGTYVPGQVFDAETLTGTLKVEFDRTEPVRTIALNSENILHQIPRR</sequence>
<dbReference type="OrthoDB" id="2661796at2"/>
<organism evidence="1 2">
    <name type="scientific">Pararhodospirillum oryzae</name>
    <dbReference type="NCBI Taxonomy" id="478448"/>
    <lineage>
        <taxon>Bacteria</taxon>
        <taxon>Pseudomonadati</taxon>
        <taxon>Pseudomonadota</taxon>
        <taxon>Alphaproteobacteria</taxon>
        <taxon>Rhodospirillales</taxon>
        <taxon>Rhodospirillaceae</taxon>
        <taxon>Pararhodospirillum</taxon>
    </lineage>
</organism>
<evidence type="ECO:0000313" key="1">
    <source>
        <dbReference type="EMBL" id="GEO82358.1"/>
    </source>
</evidence>
<name>A0A512HAA3_9PROT</name>
<dbReference type="Proteomes" id="UP000321567">
    <property type="component" value="Unassembled WGS sequence"/>
</dbReference>
<protein>
    <submittedName>
        <fullName evidence="1">Uncharacterized protein</fullName>
    </submittedName>
</protein>